<dbReference type="SMART" id="SM00756">
    <property type="entry name" value="VKc"/>
    <property type="match status" value="1"/>
</dbReference>
<gene>
    <name evidence="13" type="ORF">HMPREF1318_0114</name>
</gene>
<keyword evidence="7 11" id="KW-0472">Membrane</keyword>
<dbReference type="PATRIC" id="fig|1125718.3.peg.2284"/>
<keyword evidence="9" id="KW-0676">Redox-active center</keyword>
<keyword evidence="14" id="KW-1185">Reference proteome</keyword>
<dbReference type="InterPro" id="IPR041714">
    <property type="entry name" value="VKOR_Actinobacteria"/>
</dbReference>
<dbReference type="InterPro" id="IPR012932">
    <property type="entry name" value="VKOR"/>
</dbReference>
<dbReference type="eggNOG" id="COG4243">
    <property type="taxonomic scope" value="Bacteria"/>
</dbReference>
<dbReference type="InterPro" id="IPR038354">
    <property type="entry name" value="VKOR_sf"/>
</dbReference>
<dbReference type="GO" id="GO:0016020">
    <property type="term" value="C:membrane"/>
    <property type="evidence" value="ECO:0007669"/>
    <property type="project" value="UniProtKB-SubCell"/>
</dbReference>
<reference evidence="13 14" key="1">
    <citation type="submission" date="2012-05" db="EMBL/GenBank/DDBJ databases">
        <authorList>
            <person name="Harkins D.M."/>
            <person name="Madupu R."/>
            <person name="Durkin A.S."/>
            <person name="Torralba M."/>
            <person name="Methe B."/>
            <person name="Sutton G.G."/>
            <person name="Nelson K.E."/>
        </authorList>
    </citation>
    <scope>NUCLEOTIDE SEQUENCE [LARGE SCALE GENOMIC DNA]</scope>
    <source>
        <strain evidence="13 14">F0489</strain>
    </source>
</reference>
<evidence type="ECO:0000313" key="14">
    <source>
        <dbReference type="Proteomes" id="UP000002941"/>
    </source>
</evidence>
<dbReference type="CDD" id="cd12922">
    <property type="entry name" value="VKOR_5"/>
    <property type="match status" value="1"/>
</dbReference>
<feature type="transmembrane region" description="Helical" evidence="11">
    <location>
        <begin position="145"/>
        <end position="164"/>
    </location>
</feature>
<feature type="domain" description="Vitamin K epoxide reductase" evidence="12">
    <location>
        <begin position="82"/>
        <end position="223"/>
    </location>
</feature>
<comment type="caution">
    <text evidence="13">The sequence shown here is derived from an EMBL/GenBank/DDBJ whole genome shotgun (WGS) entry which is preliminary data.</text>
</comment>
<name>J0N4W9_9ACTO</name>
<organism evidence="13 14">
    <name type="scientific">Actinomyces massiliensis F0489</name>
    <dbReference type="NCBI Taxonomy" id="1125718"/>
    <lineage>
        <taxon>Bacteria</taxon>
        <taxon>Bacillati</taxon>
        <taxon>Actinomycetota</taxon>
        <taxon>Actinomycetes</taxon>
        <taxon>Actinomycetales</taxon>
        <taxon>Actinomycetaceae</taxon>
        <taxon>Actinomyces</taxon>
    </lineage>
</organism>
<sequence>MTTIVHNETTAGPSHFTAPAETKPDHEETTMAHVPTEAEIDAMSEDELQAYLASESGESDGPAVEAFEQGGKSAWLTATGASSRYAWLLIIGSLIGIAASWELMVSELKLIREPLANLSCDISPLVSCGDSLNVWQGNLLGVPNSFVGAMAFAVLLFAGVLLASGGRLPRWVWWAMTAGTVGGIAFVVWFLIVSITVFGKLCPFCMLVWAVTIPIGAATWGEAARRGHLGLSRAAAGRLYEARWLIAGAMYMAVIITVLVAFWDGWVAMLR</sequence>
<dbReference type="GO" id="GO:0048038">
    <property type="term" value="F:quinone binding"/>
    <property type="evidence" value="ECO:0007669"/>
    <property type="project" value="UniProtKB-KW"/>
</dbReference>
<proteinExistence type="inferred from homology"/>
<evidence type="ECO:0000256" key="3">
    <source>
        <dbReference type="ARBA" id="ARBA00022692"/>
    </source>
</evidence>
<accession>J0N4W9</accession>
<dbReference type="Proteomes" id="UP000002941">
    <property type="component" value="Unassembled WGS sequence"/>
</dbReference>
<evidence type="ECO:0000256" key="10">
    <source>
        <dbReference type="SAM" id="MobiDB-lite"/>
    </source>
</evidence>
<evidence type="ECO:0000256" key="6">
    <source>
        <dbReference type="ARBA" id="ARBA00023002"/>
    </source>
</evidence>
<feature type="transmembrane region" description="Helical" evidence="11">
    <location>
        <begin position="242"/>
        <end position="263"/>
    </location>
</feature>
<dbReference type="Gene3D" id="1.20.1440.130">
    <property type="entry name" value="VKOR domain"/>
    <property type="match status" value="1"/>
</dbReference>
<evidence type="ECO:0000256" key="5">
    <source>
        <dbReference type="ARBA" id="ARBA00022989"/>
    </source>
</evidence>
<dbReference type="AlphaFoldDB" id="J0N4W9"/>
<evidence type="ECO:0000313" key="13">
    <source>
        <dbReference type="EMBL" id="EJF39477.1"/>
    </source>
</evidence>
<dbReference type="Pfam" id="PF07884">
    <property type="entry name" value="VKOR"/>
    <property type="match status" value="1"/>
</dbReference>
<keyword evidence="6" id="KW-0560">Oxidoreductase</keyword>
<evidence type="ECO:0000256" key="9">
    <source>
        <dbReference type="ARBA" id="ARBA00023284"/>
    </source>
</evidence>
<evidence type="ECO:0000256" key="1">
    <source>
        <dbReference type="ARBA" id="ARBA00004141"/>
    </source>
</evidence>
<evidence type="ECO:0000256" key="4">
    <source>
        <dbReference type="ARBA" id="ARBA00022719"/>
    </source>
</evidence>
<keyword evidence="5 11" id="KW-1133">Transmembrane helix</keyword>
<dbReference type="EMBL" id="AKFT01000177">
    <property type="protein sequence ID" value="EJF39477.1"/>
    <property type="molecule type" value="Genomic_DNA"/>
</dbReference>
<feature type="transmembrane region" description="Helical" evidence="11">
    <location>
        <begin position="198"/>
        <end position="221"/>
    </location>
</feature>
<feature type="transmembrane region" description="Helical" evidence="11">
    <location>
        <begin position="85"/>
        <end position="104"/>
    </location>
</feature>
<keyword evidence="8" id="KW-1015">Disulfide bond</keyword>
<feature type="transmembrane region" description="Helical" evidence="11">
    <location>
        <begin position="171"/>
        <end position="192"/>
    </location>
</feature>
<evidence type="ECO:0000256" key="8">
    <source>
        <dbReference type="ARBA" id="ARBA00023157"/>
    </source>
</evidence>
<dbReference type="GO" id="GO:0016491">
    <property type="term" value="F:oxidoreductase activity"/>
    <property type="evidence" value="ECO:0007669"/>
    <property type="project" value="UniProtKB-KW"/>
</dbReference>
<evidence type="ECO:0000256" key="7">
    <source>
        <dbReference type="ARBA" id="ARBA00023136"/>
    </source>
</evidence>
<comment type="subcellular location">
    <subcellularLocation>
        <location evidence="1">Membrane</location>
        <topology evidence="1">Multi-pass membrane protein</topology>
    </subcellularLocation>
</comment>
<evidence type="ECO:0000256" key="11">
    <source>
        <dbReference type="SAM" id="Phobius"/>
    </source>
</evidence>
<comment type="similarity">
    <text evidence="2">Belongs to the VKOR family.</text>
</comment>
<keyword evidence="3 11" id="KW-0812">Transmembrane</keyword>
<feature type="region of interest" description="Disordered" evidence="10">
    <location>
        <begin position="1"/>
        <end position="25"/>
    </location>
</feature>
<evidence type="ECO:0000256" key="2">
    <source>
        <dbReference type="ARBA" id="ARBA00006214"/>
    </source>
</evidence>
<keyword evidence="4" id="KW-0874">Quinone</keyword>
<protein>
    <submittedName>
        <fullName evidence="13">Vitamin K epoxide reductase family protein</fullName>
    </submittedName>
</protein>
<feature type="compositionally biased region" description="Polar residues" evidence="10">
    <location>
        <begin position="1"/>
        <end position="12"/>
    </location>
</feature>
<evidence type="ECO:0000259" key="12">
    <source>
        <dbReference type="SMART" id="SM00756"/>
    </source>
</evidence>